<evidence type="ECO:0000256" key="2">
    <source>
        <dbReference type="SAM" id="Phobius"/>
    </source>
</evidence>
<protein>
    <submittedName>
        <fullName evidence="3">Uncharacterized protein</fullName>
    </submittedName>
</protein>
<gene>
    <name evidence="3" type="ORF">SAMN05216551_113169</name>
</gene>
<proteinExistence type="predicted"/>
<name>A0A1H2PVI2_9BURK</name>
<organism evidence="3 4">
    <name type="scientific">Chitinasiproducens palmae</name>
    <dbReference type="NCBI Taxonomy" id="1770053"/>
    <lineage>
        <taxon>Bacteria</taxon>
        <taxon>Pseudomonadati</taxon>
        <taxon>Pseudomonadota</taxon>
        <taxon>Betaproteobacteria</taxon>
        <taxon>Burkholderiales</taxon>
        <taxon>Burkholderiaceae</taxon>
        <taxon>Chitinasiproducens</taxon>
    </lineage>
</organism>
<reference evidence="4" key="1">
    <citation type="submission" date="2016-09" db="EMBL/GenBank/DDBJ databases">
        <authorList>
            <person name="Varghese N."/>
            <person name="Submissions S."/>
        </authorList>
    </citation>
    <scope>NUCLEOTIDE SEQUENCE [LARGE SCALE GENOMIC DNA]</scope>
    <source>
        <strain evidence="4">JS23</strain>
    </source>
</reference>
<sequence>MSQVLWLGAAAGSAVLAGGIGFWFAKASTRRSQSRTAPTAEVENASATYEPLPMSQAPESARVQMALGAELDILDSAGNILLHTRVLDRIPRNAINLEDAKGVAISRAKQLAADLFRGSAGLPNKTVEIVFAPDIQQGLADGTLEIVNAIGDGSRAMARNVETGQIAGHARVLEGGRVRQLAAGAFQLLSIAVAQSHLDDISKNLKAIADEVEALRKYFDSKDKSNLLGTVEYLTGVVAKIQKMAAPETIRQEKQGELETISREVPAWIAQIKDESAALTARIAKELDQDTFGGTEATHKALKRHAEAAQTILDKRNLLLRVIALLKVCNAYLVPRDAERVPQFWADGLVVIDAGYRELTVKLRDQAYALLSHALWNKKETLDARRAEIVQATERLQVSAMQEQVAYEGFVNRIDLSIERLKTDDGKLHMAVSFDANSNVKAVALMTS</sequence>
<keyword evidence="2" id="KW-0812">Transmembrane</keyword>
<keyword evidence="4" id="KW-1185">Reference proteome</keyword>
<feature type="transmembrane region" description="Helical" evidence="2">
    <location>
        <begin position="6"/>
        <end position="25"/>
    </location>
</feature>
<dbReference type="RefSeq" id="WP_139169769.1">
    <property type="nucleotide sequence ID" value="NZ_FNLO01000013.1"/>
</dbReference>
<dbReference type="EMBL" id="FNLO01000013">
    <property type="protein sequence ID" value="SDV50854.1"/>
    <property type="molecule type" value="Genomic_DNA"/>
</dbReference>
<evidence type="ECO:0000256" key="1">
    <source>
        <dbReference type="SAM" id="MobiDB-lite"/>
    </source>
</evidence>
<dbReference type="OrthoDB" id="9128717at2"/>
<feature type="region of interest" description="Disordered" evidence="1">
    <location>
        <begin position="33"/>
        <end position="54"/>
    </location>
</feature>
<keyword evidence="2" id="KW-1133">Transmembrane helix</keyword>
<dbReference type="AlphaFoldDB" id="A0A1H2PVI2"/>
<keyword evidence="2" id="KW-0472">Membrane</keyword>
<evidence type="ECO:0000313" key="4">
    <source>
        <dbReference type="Proteomes" id="UP000243719"/>
    </source>
</evidence>
<accession>A0A1H2PVI2</accession>
<evidence type="ECO:0000313" key="3">
    <source>
        <dbReference type="EMBL" id="SDV50854.1"/>
    </source>
</evidence>
<dbReference type="Proteomes" id="UP000243719">
    <property type="component" value="Unassembled WGS sequence"/>
</dbReference>